<dbReference type="AlphaFoldDB" id="A0A9P1G816"/>
<proteinExistence type="predicted"/>
<dbReference type="EMBL" id="CAMXCT010003218">
    <property type="protein sequence ID" value="CAI4003101.1"/>
    <property type="molecule type" value="Genomic_DNA"/>
</dbReference>
<reference evidence="1" key="1">
    <citation type="submission" date="2022-10" db="EMBL/GenBank/DDBJ databases">
        <authorList>
            <person name="Chen Y."/>
            <person name="Dougan E. K."/>
            <person name="Chan C."/>
            <person name="Rhodes N."/>
            <person name="Thang M."/>
        </authorList>
    </citation>
    <scope>NUCLEOTIDE SEQUENCE</scope>
</reference>
<name>A0A9P1G816_9DINO</name>
<feature type="non-terminal residue" evidence="1">
    <location>
        <position position="694"/>
    </location>
</feature>
<keyword evidence="3" id="KW-1185">Reference proteome</keyword>
<evidence type="ECO:0000313" key="2">
    <source>
        <dbReference type="EMBL" id="CAL4790413.1"/>
    </source>
</evidence>
<dbReference type="InterPro" id="IPR016024">
    <property type="entry name" value="ARM-type_fold"/>
</dbReference>
<gene>
    <name evidence="1" type="ORF">C1SCF055_LOCUS28994</name>
</gene>
<sequence length="694" mass="74845">MEDASEDVTSELLDALLSGWAAGGHVRECLTEDHMKIRLGRGFEPGNSHSPTVTSLAPHLRDKFQEVGGHRELASTWRHAQTPKLLAAVCGLRSLGACQASLFHEGFHLSQKKMSCSVVQRLGLGVLVSALASGYVECIASGYASCIASGSTVLALQVALAKLLDSAVKPGAQGPSPLLGTLQTLPPQGARQVMTRISKLYSVVVGMLVSAESKCLGDPLLELLAQLQLISGTPLRSLRQAASAAALGALQALLAERHVARGALAELETQKRALMDAAGDAAAAARLARLCRGTAQLEALTQQMDVEVGKMQERVLLPRLQDTAAILRRFTLNALGRYMQLKFLWTPERILQGFFDPAPEVRLQAIEIAGAWFEGDLDDSALVREAASHLAERSRDSEPRVSAAALRHLRHPVLVSQLSDDDFARVANLALTAPDSHGLLRVEAALFVEQHLLPEPGLGIAAKKQPGEEGDDLERHFITEHGLMAVADFLTSYLPENDQLHLSRRFVEALWLRTDAFRRWSALADLCLLGEGQGAARGVPCLPNRQRLALLVVLDAALKCAEVPGDATEALLPRLPRLFELFTAEGLCFLDVLASISRRLICAACQKDEALPRALLVALLSALRTRRSGVHAMLQLAEALVAWAERSSEVQTATRQLVLDLYSSLSLQLSSPTSELSQVLGPLLALGHRGVDLW</sequence>
<comment type="caution">
    <text evidence="1">The sequence shown here is derived from an EMBL/GenBank/DDBJ whole genome shotgun (WGS) entry which is preliminary data.</text>
</comment>
<evidence type="ECO:0000313" key="3">
    <source>
        <dbReference type="Proteomes" id="UP001152797"/>
    </source>
</evidence>
<dbReference type="Proteomes" id="UP001152797">
    <property type="component" value="Unassembled WGS sequence"/>
</dbReference>
<accession>A0A9P1G816</accession>
<organism evidence="1">
    <name type="scientific">Cladocopium goreaui</name>
    <dbReference type="NCBI Taxonomy" id="2562237"/>
    <lineage>
        <taxon>Eukaryota</taxon>
        <taxon>Sar</taxon>
        <taxon>Alveolata</taxon>
        <taxon>Dinophyceae</taxon>
        <taxon>Suessiales</taxon>
        <taxon>Symbiodiniaceae</taxon>
        <taxon>Cladocopium</taxon>
    </lineage>
</organism>
<reference evidence="2 3" key="2">
    <citation type="submission" date="2024-05" db="EMBL/GenBank/DDBJ databases">
        <authorList>
            <person name="Chen Y."/>
            <person name="Shah S."/>
            <person name="Dougan E. K."/>
            <person name="Thang M."/>
            <person name="Chan C."/>
        </authorList>
    </citation>
    <scope>NUCLEOTIDE SEQUENCE [LARGE SCALE GENOMIC DNA]</scope>
</reference>
<dbReference type="SUPFAM" id="SSF48371">
    <property type="entry name" value="ARM repeat"/>
    <property type="match status" value="1"/>
</dbReference>
<dbReference type="EMBL" id="CAMXCT020003218">
    <property type="protein sequence ID" value="CAL1156476.1"/>
    <property type="molecule type" value="Genomic_DNA"/>
</dbReference>
<protein>
    <submittedName>
        <fullName evidence="2">STAG domain-containing protein</fullName>
    </submittedName>
</protein>
<evidence type="ECO:0000313" key="1">
    <source>
        <dbReference type="EMBL" id="CAI4003101.1"/>
    </source>
</evidence>
<dbReference type="EMBL" id="CAMXCT030003218">
    <property type="protein sequence ID" value="CAL4790413.1"/>
    <property type="molecule type" value="Genomic_DNA"/>
</dbReference>